<accession>A0A0E9TE74</accession>
<name>A0A0E9TE74_ANGAN</name>
<reference evidence="1" key="2">
    <citation type="journal article" date="2015" name="Fish Shellfish Immunol.">
        <title>Early steps in the European eel (Anguilla anguilla)-Vibrio vulnificus interaction in the gills: Role of the RtxA13 toxin.</title>
        <authorList>
            <person name="Callol A."/>
            <person name="Pajuelo D."/>
            <person name="Ebbesson L."/>
            <person name="Teles M."/>
            <person name="MacKenzie S."/>
            <person name="Amaro C."/>
        </authorList>
    </citation>
    <scope>NUCLEOTIDE SEQUENCE</scope>
</reference>
<proteinExistence type="predicted"/>
<dbReference type="EMBL" id="GBXM01056696">
    <property type="protein sequence ID" value="JAH51881.1"/>
    <property type="molecule type" value="Transcribed_RNA"/>
</dbReference>
<sequence length="23" mass="2670">MLIALETPVTNQNLLEKEVRKTE</sequence>
<reference evidence="1" key="1">
    <citation type="submission" date="2014-11" db="EMBL/GenBank/DDBJ databases">
        <authorList>
            <person name="Amaro Gonzalez C."/>
        </authorList>
    </citation>
    <scope>NUCLEOTIDE SEQUENCE</scope>
</reference>
<protein>
    <submittedName>
        <fullName evidence="1">Uncharacterized protein</fullName>
    </submittedName>
</protein>
<organism evidence="1">
    <name type="scientific">Anguilla anguilla</name>
    <name type="common">European freshwater eel</name>
    <name type="synonym">Muraena anguilla</name>
    <dbReference type="NCBI Taxonomy" id="7936"/>
    <lineage>
        <taxon>Eukaryota</taxon>
        <taxon>Metazoa</taxon>
        <taxon>Chordata</taxon>
        <taxon>Craniata</taxon>
        <taxon>Vertebrata</taxon>
        <taxon>Euteleostomi</taxon>
        <taxon>Actinopterygii</taxon>
        <taxon>Neopterygii</taxon>
        <taxon>Teleostei</taxon>
        <taxon>Anguilliformes</taxon>
        <taxon>Anguillidae</taxon>
        <taxon>Anguilla</taxon>
    </lineage>
</organism>
<evidence type="ECO:0000313" key="1">
    <source>
        <dbReference type="EMBL" id="JAH51881.1"/>
    </source>
</evidence>
<dbReference type="AlphaFoldDB" id="A0A0E9TE74"/>